<accession>A0A2U2J2N8</accession>
<proteinExistence type="predicted"/>
<dbReference type="SMART" id="SM00363">
    <property type="entry name" value="S4"/>
    <property type="match status" value="1"/>
</dbReference>
<dbReference type="GO" id="GO:0003723">
    <property type="term" value="F:RNA binding"/>
    <property type="evidence" value="ECO:0007669"/>
    <property type="project" value="UniProtKB-KW"/>
</dbReference>
<dbReference type="RefSeq" id="WP_109270701.1">
    <property type="nucleotide sequence ID" value="NZ_QFFF01000001.1"/>
</dbReference>
<name>A0A2U2J2N8_9SPHN</name>
<protein>
    <submittedName>
        <fullName evidence="3">RNA-binding protein</fullName>
    </submittedName>
</protein>
<evidence type="ECO:0000256" key="1">
    <source>
        <dbReference type="PROSITE-ProRule" id="PRU00182"/>
    </source>
</evidence>
<dbReference type="Pfam" id="PF01479">
    <property type="entry name" value="S4"/>
    <property type="match status" value="1"/>
</dbReference>
<dbReference type="Proteomes" id="UP000245916">
    <property type="component" value="Unassembled WGS sequence"/>
</dbReference>
<feature type="domain" description="RNA-binding S4" evidence="2">
    <location>
        <begin position="7"/>
        <end position="66"/>
    </location>
</feature>
<reference evidence="3 4" key="1">
    <citation type="submission" date="2018-05" db="EMBL/GenBank/DDBJ databases">
        <title>Genome of Sphingosinicella humi QZX222.</title>
        <authorList>
            <person name="Qiao Z."/>
            <person name="Wang G."/>
        </authorList>
    </citation>
    <scope>NUCLEOTIDE SEQUENCE [LARGE SCALE GENOMIC DNA]</scope>
    <source>
        <strain evidence="3 4">QZX222</strain>
    </source>
</reference>
<dbReference type="EMBL" id="QFFF01000001">
    <property type="protein sequence ID" value="PWG02562.1"/>
    <property type="molecule type" value="Genomic_DNA"/>
</dbReference>
<dbReference type="OrthoDB" id="9797176at2"/>
<evidence type="ECO:0000313" key="4">
    <source>
        <dbReference type="Proteomes" id="UP000245916"/>
    </source>
</evidence>
<dbReference type="InterPro" id="IPR036986">
    <property type="entry name" value="S4_RNA-bd_sf"/>
</dbReference>
<dbReference type="SUPFAM" id="SSF55174">
    <property type="entry name" value="Alpha-L RNA-binding motif"/>
    <property type="match status" value="1"/>
</dbReference>
<keyword evidence="4" id="KW-1185">Reference proteome</keyword>
<dbReference type="CDD" id="cd00165">
    <property type="entry name" value="S4"/>
    <property type="match status" value="1"/>
</dbReference>
<dbReference type="PROSITE" id="PS50889">
    <property type="entry name" value="S4"/>
    <property type="match status" value="1"/>
</dbReference>
<evidence type="ECO:0000313" key="3">
    <source>
        <dbReference type="EMBL" id="PWG02562.1"/>
    </source>
</evidence>
<gene>
    <name evidence="3" type="ORF">DF286_06550</name>
</gene>
<dbReference type="AlphaFoldDB" id="A0A2U2J2N8"/>
<keyword evidence="1" id="KW-0694">RNA-binding</keyword>
<evidence type="ECO:0000259" key="2">
    <source>
        <dbReference type="SMART" id="SM00363"/>
    </source>
</evidence>
<sequence>MAEADSLRLDKFLWFARIVKTRGQAQAMAEQGRIRMAGRVIDRAHALVRVGDVLSFAQRGAVRVIRIDMLPVRRGPPAEARALYVELPAEQPSDVGVE</sequence>
<comment type="caution">
    <text evidence="3">The sequence shown here is derived from an EMBL/GenBank/DDBJ whole genome shotgun (WGS) entry which is preliminary data.</text>
</comment>
<organism evidence="3 4">
    <name type="scientific">Allosphingosinicella humi</name>
    <dbReference type="NCBI Taxonomy" id="2068657"/>
    <lineage>
        <taxon>Bacteria</taxon>
        <taxon>Pseudomonadati</taxon>
        <taxon>Pseudomonadota</taxon>
        <taxon>Alphaproteobacteria</taxon>
        <taxon>Sphingomonadales</taxon>
        <taxon>Sphingomonadaceae</taxon>
        <taxon>Allosphingosinicella</taxon>
    </lineage>
</organism>
<dbReference type="Gene3D" id="3.10.290.10">
    <property type="entry name" value="RNA-binding S4 domain"/>
    <property type="match status" value="1"/>
</dbReference>
<dbReference type="InterPro" id="IPR002942">
    <property type="entry name" value="S4_RNA-bd"/>
</dbReference>